<dbReference type="EMBL" id="BRZM01000065">
    <property type="protein sequence ID" value="GLD64012.1"/>
    <property type="molecule type" value="Genomic_DNA"/>
</dbReference>
<comment type="caution">
    <text evidence="2">The sequence shown here is derived from an EMBL/GenBank/DDBJ whole genome shotgun (WGS) entry which is preliminary data.</text>
</comment>
<feature type="region of interest" description="Disordered" evidence="1">
    <location>
        <begin position="100"/>
        <end position="124"/>
    </location>
</feature>
<proteinExistence type="predicted"/>
<evidence type="ECO:0000313" key="3">
    <source>
        <dbReference type="Proteomes" id="UP001279410"/>
    </source>
</evidence>
<keyword evidence="2" id="KW-0238">DNA-binding</keyword>
<accession>A0AAD3N2D8</accession>
<keyword evidence="3" id="KW-1185">Reference proteome</keyword>
<evidence type="ECO:0000313" key="2">
    <source>
        <dbReference type="EMBL" id="GLD64012.1"/>
    </source>
</evidence>
<dbReference type="Proteomes" id="UP001279410">
    <property type="component" value="Unassembled WGS sequence"/>
</dbReference>
<protein>
    <submittedName>
        <fullName evidence="2">Homeobox protein HMX3</fullName>
    </submittedName>
</protein>
<keyword evidence="2" id="KW-0371">Homeobox</keyword>
<dbReference type="GO" id="GO:0003677">
    <property type="term" value="F:DNA binding"/>
    <property type="evidence" value="ECO:0007669"/>
    <property type="project" value="UniProtKB-KW"/>
</dbReference>
<reference evidence="2" key="1">
    <citation type="submission" date="2022-08" db="EMBL/GenBank/DDBJ databases">
        <title>Genome sequencing of akame (Lates japonicus).</title>
        <authorList>
            <person name="Hashiguchi Y."/>
            <person name="Takahashi H."/>
        </authorList>
    </citation>
    <scope>NUCLEOTIDE SEQUENCE</scope>
    <source>
        <strain evidence="2">Kochi</strain>
    </source>
</reference>
<name>A0AAD3N2D8_LATJO</name>
<feature type="compositionally biased region" description="Polar residues" evidence="1">
    <location>
        <begin position="104"/>
        <end position="116"/>
    </location>
</feature>
<gene>
    <name evidence="2" type="ORF">AKAME5_001557800</name>
</gene>
<evidence type="ECO:0000256" key="1">
    <source>
        <dbReference type="SAM" id="MobiDB-lite"/>
    </source>
</evidence>
<sequence>MMGATSAIMGGLTDPRPRIDPLAVSSWASPNPVSWRARAAATKAAAFGGRDFPFPKSGTCIFHAFDLPAQRFSLIGTLLERTSRGGTPSYPQLIRHPHVELKSLRNQSQRPLQPSGTDRDSPDLVLKLSQSQRRRRDVFQLVHLDMKWYLSSSSGLAWFASLHLTERRRGAVRVPPILYHENHSESGGAAANVPVEPTAAAHLPAPRRLLLNLSVISVPLLLRPV</sequence>
<dbReference type="AlphaFoldDB" id="A0AAD3N2D8"/>
<organism evidence="2 3">
    <name type="scientific">Lates japonicus</name>
    <name type="common">Japanese lates</name>
    <dbReference type="NCBI Taxonomy" id="270547"/>
    <lineage>
        <taxon>Eukaryota</taxon>
        <taxon>Metazoa</taxon>
        <taxon>Chordata</taxon>
        <taxon>Craniata</taxon>
        <taxon>Vertebrata</taxon>
        <taxon>Euteleostomi</taxon>
        <taxon>Actinopterygii</taxon>
        <taxon>Neopterygii</taxon>
        <taxon>Teleostei</taxon>
        <taxon>Neoteleostei</taxon>
        <taxon>Acanthomorphata</taxon>
        <taxon>Carangaria</taxon>
        <taxon>Carangaria incertae sedis</taxon>
        <taxon>Centropomidae</taxon>
        <taxon>Lates</taxon>
    </lineage>
</organism>